<evidence type="ECO:0000313" key="5">
    <source>
        <dbReference type="EMBL" id="RHZ95481.1"/>
    </source>
</evidence>
<dbReference type="SMART" id="SM00342">
    <property type="entry name" value="HTH_ARAC"/>
    <property type="match status" value="1"/>
</dbReference>
<dbReference type="SUPFAM" id="SSF46689">
    <property type="entry name" value="Homeodomain-like"/>
    <property type="match status" value="2"/>
</dbReference>
<comment type="caution">
    <text evidence="5">The sequence shown here is derived from an EMBL/GenBank/DDBJ whole genome shotgun (WGS) entry which is preliminary data.</text>
</comment>
<keyword evidence="3" id="KW-0804">Transcription</keyword>
<dbReference type="InterPro" id="IPR018060">
    <property type="entry name" value="HTH_AraC"/>
</dbReference>
<dbReference type="InterPro" id="IPR050204">
    <property type="entry name" value="AraC_XylS_family_regulators"/>
</dbReference>
<organism evidence="5 6">
    <name type="scientific">Cereibacter sphaeroides</name>
    <name type="common">Rhodobacter sphaeroides</name>
    <dbReference type="NCBI Taxonomy" id="1063"/>
    <lineage>
        <taxon>Bacteria</taxon>
        <taxon>Pseudomonadati</taxon>
        <taxon>Pseudomonadota</taxon>
        <taxon>Alphaproteobacteria</taxon>
        <taxon>Rhodobacterales</taxon>
        <taxon>Paracoccaceae</taxon>
        <taxon>Cereibacter</taxon>
    </lineage>
</organism>
<dbReference type="InterPro" id="IPR018062">
    <property type="entry name" value="HTH_AraC-typ_CS"/>
</dbReference>
<proteinExistence type="predicted"/>
<evidence type="ECO:0000259" key="4">
    <source>
        <dbReference type="PROSITE" id="PS01124"/>
    </source>
</evidence>
<evidence type="ECO:0000256" key="2">
    <source>
        <dbReference type="ARBA" id="ARBA00023125"/>
    </source>
</evidence>
<keyword evidence="2" id="KW-0238">DNA-binding</keyword>
<dbReference type="GO" id="GO:0003700">
    <property type="term" value="F:DNA-binding transcription factor activity"/>
    <property type="evidence" value="ECO:0007669"/>
    <property type="project" value="InterPro"/>
</dbReference>
<dbReference type="Proteomes" id="UP000266305">
    <property type="component" value="Unassembled WGS sequence"/>
</dbReference>
<dbReference type="Pfam" id="PF12833">
    <property type="entry name" value="HTH_18"/>
    <property type="match status" value="1"/>
</dbReference>
<protein>
    <submittedName>
        <fullName evidence="5">AraC family transcriptional regulator</fullName>
    </submittedName>
</protein>
<evidence type="ECO:0000256" key="3">
    <source>
        <dbReference type="ARBA" id="ARBA00023163"/>
    </source>
</evidence>
<sequence>MSFHSDFIGQTDGIDRTAPVRWRRMEGATSVFWQARGVRGGRGYYLSQHPRIMVFLDEVSSIRLSNDSGGRAHLGRALPRVLYVPAGLPMWTHFTCDHSFAHLDLHLHRDRLLKMLTPALGRSAALDVLARPVDSEATRSLLTLAELLVEETVAPAHHRIHAETLAAGLVTGLLDLASGEEAMSRTRLTQGQIRKLERAFRAGGGRGQSVAEMAQVVGLSESWFTRLFRDTTGVTPLQWQLRQRVELAQTLLEENLSVAEIADRLGFSDQAHLTRVFRQVTGQPPGAWRRARLCAAPPESGAARRA</sequence>
<gene>
    <name evidence="5" type="ORF">D1114_09815</name>
</gene>
<dbReference type="AlphaFoldDB" id="A0AAX1ULA3"/>
<dbReference type="GO" id="GO:0043565">
    <property type="term" value="F:sequence-specific DNA binding"/>
    <property type="evidence" value="ECO:0007669"/>
    <property type="project" value="InterPro"/>
</dbReference>
<keyword evidence="1" id="KW-0805">Transcription regulation</keyword>
<dbReference type="PROSITE" id="PS01124">
    <property type="entry name" value="HTH_ARAC_FAMILY_2"/>
    <property type="match status" value="1"/>
</dbReference>
<accession>A0AAX1ULA3</accession>
<name>A0AAX1ULA3_CERSP</name>
<evidence type="ECO:0000256" key="1">
    <source>
        <dbReference type="ARBA" id="ARBA00023015"/>
    </source>
</evidence>
<evidence type="ECO:0000313" key="6">
    <source>
        <dbReference type="Proteomes" id="UP000266305"/>
    </source>
</evidence>
<dbReference type="PANTHER" id="PTHR46796">
    <property type="entry name" value="HTH-TYPE TRANSCRIPTIONAL ACTIVATOR RHAS-RELATED"/>
    <property type="match status" value="1"/>
</dbReference>
<dbReference type="Gene3D" id="1.10.10.60">
    <property type="entry name" value="Homeodomain-like"/>
    <property type="match status" value="2"/>
</dbReference>
<feature type="domain" description="HTH araC/xylS-type" evidence="4">
    <location>
        <begin position="194"/>
        <end position="291"/>
    </location>
</feature>
<dbReference type="PROSITE" id="PS00041">
    <property type="entry name" value="HTH_ARAC_FAMILY_1"/>
    <property type="match status" value="1"/>
</dbReference>
<dbReference type="InterPro" id="IPR009057">
    <property type="entry name" value="Homeodomain-like_sf"/>
</dbReference>
<reference evidence="5 6" key="1">
    <citation type="submission" date="2018-08" db="EMBL/GenBank/DDBJ databases">
        <title>Draft genome sequence of Rhodobacter sphaeroides FY.</title>
        <authorList>
            <person name="Rayyan A."/>
            <person name="Meyer T.E."/>
            <person name="Kyndt J.A."/>
        </authorList>
    </citation>
    <scope>NUCLEOTIDE SEQUENCE [LARGE SCALE GENOMIC DNA]</scope>
    <source>
        <strain evidence="5 6">FY</strain>
    </source>
</reference>
<dbReference type="EMBL" id="QWGP01000008">
    <property type="protein sequence ID" value="RHZ95481.1"/>
    <property type="molecule type" value="Genomic_DNA"/>
</dbReference>
<dbReference type="RefSeq" id="WP_119000032.1">
    <property type="nucleotide sequence ID" value="NZ_QWGP01000008.1"/>
</dbReference>
<dbReference type="PANTHER" id="PTHR46796:SF6">
    <property type="entry name" value="ARAC SUBFAMILY"/>
    <property type="match status" value="1"/>
</dbReference>